<dbReference type="InterPro" id="IPR036691">
    <property type="entry name" value="Endo/exonu/phosph_ase_sf"/>
</dbReference>
<dbReference type="OrthoDB" id="6380262at2759"/>
<organism evidence="1 2">
    <name type="scientific">Chionoecetes opilio</name>
    <name type="common">Atlantic snow crab</name>
    <name type="synonym">Cancer opilio</name>
    <dbReference type="NCBI Taxonomy" id="41210"/>
    <lineage>
        <taxon>Eukaryota</taxon>
        <taxon>Metazoa</taxon>
        <taxon>Ecdysozoa</taxon>
        <taxon>Arthropoda</taxon>
        <taxon>Crustacea</taxon>
        <taxon>Multicrustacea</taxon>
        <taxon>Malacostraca</taxon>
        <taxon>Eumalacostraca</taxon>
        <taxon>Eucarida</taxon>
        <taxon>Decapoda</taxon>
        <taxon>Pleocyemata</taxon>
        <taxon>Brachyura</taxon>
        <taxon>Eubrachyura</taxon>
        <taxon>Majoidea</taxon>
        <taxon>Majidae</taxon>
        <taxon>Chionoecetes</taxon>
    </lineage>
</organism>
<dbReference type="SUPFAM" id="SSF56219">
    <property type="entry name" value="DNase I-like"/>
    <property type="match status" value="1"/>
</dbReference>
<dbReference type="EMBL" id="JACEEZ010022000">
    <property type="protein sequence ID" value="KAG0712902.1"/>
    <property type="molecule type" value="Genomic_DNA"/>
</dbReference>
<keyword evidence="2" id="KW-1185">Reference proteome</keyword>
<gene>
    <name evidence="1" type="ORF">GWK47_017395</name>
</gene>
<sequence length="614" mass="69396">MRMCGDRDMGMADVKALPPTSFTHVNQGCLSRMWLDHVLLSPCLFDVMDECSILDNSVSSDHFPLLVDFKVNGLPALTQVRQDNAARIKWDFRDKRKREDYGRVVTELLSGIAIDPVNVCCFQNTCLDRGHHDDINAFHEALIECMLRAGQTVFGFCRKRWRQVQGWNEFVREAHSAARESFLEWRAGGGPRWGPLAERMRSTRARFKLCLRWCKSHEHQIRAQSLADKLASGDSFNFWRGERSMNPGSHTLPLRVDHAVGEEGIASMWEDHFKGILNCVRDEESENALRGGMRGVSLQGFRSVDHEEMRGALQSLSSSEALGMDGLPSGAFKYAPPSLVTWLCLFINACVCPQYIPSQVLAVLIVPLLKSKEKDPANSGNYRPIAIATTLSKVLEKVMLHRLEAYLYTLDNQFSYKKGLGTEMCIGCHIHDGCINSLSYADDMVLLAPTADALQDLINVCQVYAAKHDIAYNTTKTECMTTKLLVVGNTLQRKLSYCSREVKMELFRSHCYSIYCNSLWSRYKMATMNRLKVCHNDILKRLLGLPRWCSSSLAFARNGVNNLDVIRRHSVFSLRSRVELSTNSIITSVRQSSAYVCGPIQQRWLGLLFVQNVG</sequence>
<evidence type="ECO:0000313" key="2">
    <source>
        <dbReference type="Proteomes" id="UP000770661"/>
    </source>
</evidence>
<dbReference type="AlphaFoldDB" id="A0A8J4XTU2"/>
<name>A0A8J4XTU2_CHIOP</name>
<reference evidence="1" key="1">
    <citation type="submission" date="2020-07" db="EMBL/GenBank/DDBJ databases">
        <title>The High-quality genome of the commercially important snow crab, Chionoecetes opilio.</title>
        <authorList>
            <person name="Jeong J.-H."/>
            <person name="Ryu S."/>
        </authorList>
    </citation>
    <scope>NUCLEOTIDE SEQUENCE</scope>
    <source>
        <strain evidence="1">MADBK_172401_WGS</strain>
        <tissue evidence="1">Digestive gland</tissue>
    </source>
</reference>
<proteinExistence type="predicted"/>
<comment type="caution">
    <text evidence="1">The sequence shown here is derived from an EMBL/GenBank/DDBJ whole genome shotgun (WGS) entry which is preliminary data.</text>
</comment>
<evidence type="ECO:0008006" key="3">
    <source>
        <dbReference type="Google" id="ProtNLM"/>
    </source>
</evidence>
<dbReference type="Proteomes" id="UP000770661">
    <property type="component" value="Unassembled WGS sequence"/>
</dbReference>
<protein>
    <recommendedName>
        <fullName evidence="3">Reverse transcriptase domain-containing protein</fullName>
    </recommendedName>
</protein>
<dbReference type="PANTHER" id="PTHR47510">
    <property type="entry name" value="REVERSE TRANSCRIPTASE DOMAIN-CONTAINING PROTEIN"/>
    <property type="match status" value="1"/>
</dbReference>
<evidence type="ECO:0000313" key="1">
    <source>
        <dbReference type="EMBL" id="KAG0712902.1"/>
    </source>
</evidence>
<accession>A0A8J4XTU2</accession>
<dbReference type="PANTHER" id="PTHR47510:SF3">
    <property type="entry name" value="ENDO_EXONUCLEASE_PHOSPHATASE DOMAIN-CONTAINING PROTEIN"/>
    <property type="match status" value="1"/>
</dbReference>